<dbReference type="InterPro" id="IPR009057">
    <property type="entry name" value="Homeodomain-like_sf"/>
</dbReference>
<dbReference type="GO" id="GO:0000976">
    <property type="term" value="F:transcription cis-regulatory region binding"/>
    <property type="evidence" value="ECO:0007669"/>
    <property type="project" value="TreeGrafter"/>
</dbReference>
<dbReference type="Pfam" id="PF21597">
    <property type="entry name" value="TetR_C_43"/>
    <property type="match status" value="1"/>
</dbReference>
<evidence type="ECO:0000259" key="5">
    <source>
        <dbReference type="PROSITE" id="PS50977"/>
    </source>
</evidence>
<dbReference type="PANTHER" id="PTHR30055:SF234">
    <property type="entry name" value="HTH-TYPE TRANSCRIPTIONAL REGULATOR BETI"/>
    <property type="match status" value="1"/>
</dbReference>
<reference evidence="6 7" key="1">
    <citation type="submission" date="2018-03" db="EMBL/GenBank/DDBJ databases">
        <title>Genomic Encyclopedia of Archaeal and Bacterial Type Strains, Phase II (KMG-II): from individual species to whole genera.</title>
        <authorList>
            <person name="Goeker M."/>
        </authorList>
    </citation>
    <scope>NUCLEOTIDE SEQUENCE [LARGE SCALE GENOMIC DNA]</scope>
    <source>
        <strain evidence="6 7">DSM 19711</strain>
    </source>
</reference>
<dbReference type="RefSeq" id="WP_245885451.1">
    <property type="nucleotide sequence ID" value="NZ_PVZF01000008.1"/>
</dbReference>
<name>A0A2T0R1V9_9ACTN</name>
<dbReference type="InterPro" id="IPR050109">
    <property type="entry name" value="HTH-type_TetR-like_transc_reg"/>
</dbReference>
<dbReference type="PROSITE" id="PS50977">
    <property type="entry name" value="HTH_TETR_2"/>
    <property type="match status" value="1"/>
</dbReference>
<dbReference type="AlphaFoldDB" id="A0A2T0R1V9"/>
<dbReference type="PROSITE" id="PS01081">
    <property type="entry name" value="HTH_TETR_1"/>
    <property type="match status" value="1"/>
</dbReference>
<keyword evidence="7" id="KW-1185">Reference proteome</keyword>
<organism evidence="6 7">
    <name type="scientific">Kineococcus rhizosphaerae</name>
    <dbReference type="NCBI Taxonomy" id="559628"/>
    <lineage>
        <taxon>Bacteria</taxon>
        <taxon>Bacillati</taxon>
        <taxon>Actinomycetota</taxon>
        <taxon>Actinomycetes</taxon>
        <taxon>Kineosporiales</taxon>
        <taxon>Kineosporiaceae</taxon>
        <taxon>Kineococcus</taxon>
    </lineage>
</organism>
<dbReference type="Proteomes" id="UP000238083">
    <property type="component" value="Unassembled WGS sequence"/>
</dbReference>
<dbReference type="InterPro" id="IPR049445">
    <property type="entry name" value="TetR_SbtR-like_C"/>
</dbReference>
<sequence>MTTGLPQVLRSDARDNRERVLQAARELFAERGLDVTVREVARRAGVGPATLYRRFPAKQDLLEAAFAEEVRRCSAVVDEGCADPDPWSGFSTIVEQVLVVNSRNQGFTEAFTAADPHEPGLAAHRHAQVRRLRRLMARAREAGDLRADATVDDFVLVLQAGRALSAVPARRRTAAARRLARIALDGLRAR</sequence>
<accession>A0A2T0R1V9</accession>
<comment type="caution">
    <text evidence="6">The sequence shown here is derived from an EMBL/GenBank/DDBJ whole genome shotgun (WGS) entry which is preliminary data.</text>
</comment>
<feature type="DNA-binding region" description="H-T-H motif" evidence="4">
    <location>
        <begin position="36"/>
        <end position="55"/>
    </location>
</feature>
<dbReference type="InterPro" id="IPR001647">
    <property type="entry name" value="HTH_TetR"/>
</dbReference>
<dbReference type="PANTHER" id="PTHR30055">
    <property type="entry name" value="HTH-TYPE TRANSCRIPTIONAL REGULATOR RUTR"/>
    <property type="match status" value="1"/>
</dbReference>
<evidence type="ECO:0000256" key="1">
    <source>
        <dbReference type="ARBA" id="ARBA00023015"/>
    </source>
</evidence>
<dbReference type="Gene3D" id="1.10.357.10">
    <property type="entry name" value="Tetracycline Repressor, domain 2"/>
    <property type="match status" value="1"/>
</dbReference>
<keyword evidence="3" id="KW-0804">Transcription</keyword>
<evidence type="ECO:0000256" key="3">
    <source>
        <dbReference type="ARBA" id="ARBA00023163"/>
    </source>
</evidence>
<evidence type="ECO:0000313" key="6">
    <source>
        <dbReference type="EMBL" id="PRY13549.1"/>
    </source>
</evidence>
<dbReference type="SUPFAM" id="SSF46689">
    <property type="entry name" value="Homeodomain-like"/>
    <property type="match status" value="1"/>
</dbReference>
<evidence type="ECO:0000256" key="2">
    <source>
        <dbReference type="ARBA" id="ARBA00023125"/>
    </source>
</evidence>
<evidence type="ECO:0000256" key="4">
    <source>
        <dbReference type="PROSITE-ProRule" id="PRU00335"/>
    </source>
</evidence>
<proteinExistence type="predicted"/>
<dbReference type="GO" id="GO:0003700">
    <property type="term" value="F:DNA-binding transcription factor activity"/>
    <property type="evidence" value="ECO:0007669"/>
    <property type="project" value="TreeGrafter"/>
</dbReference>
<keyword evidence="1" id="KW-0805">Transcription regulation</keyword>
<dbReference type="EMBL" id="PVZF01000008">
    <property type="protein sequence ID" value="PRY13549.1"/>
    <property type="molecule type" value="Genomic_DNA"/>
</dbReference>
<dbReference type="InterPro" id="IPR036271">
    <property type="entry name" value="Tet_transcr_reg_TetR-rel_C_sf"/>
</dbReference>
<dbReference type="SUPFAM" id="SSF48498">
    <property type="entry name" value="Tetracyclin repressor-like, C-terminal domain"/>
    <property type="match status" value="1"/>
</dbReference>
<feature type="domain" description="HTH tetR-type" evidence="5">
    <location>
        <begin position="14"/>
        <end position="73"/>
    </location>
</feature>
<dbReference type="InterPro" id="IPR023772">
    <property type="entry name" value="DNA-bd_HTH_TetR-type_CS"/>
</dbReference>
<gene>
    <name evidence="6" type="ORF">CLV37_108219</name>
</gene>
<keyword evidence="2 4" id="KW-0238">DNA-binding</keyword>
<dbReference type="PRINTS" id="PR00455">
    <property type="entry name" value="HTHTETR"/>
</dbReference>
<protein>
    <submittedName>
        <fullName evidence="6">TetR family transcriptional regulator</fullName>
    </submittedName>
</protein>
<evidence type="ECO:0000313" key="7">
    <source>
        <dbReference type="Proteomes" id="UP000238083"/>
    </source>
</evidence>
<dbReference type="Pfam" id="PF00440">
    <property type="entry name" value="TetR_N"/>
    <property type="match status" value="1"/>
</dbReference>